<feature type="modified residue" description="4-aspartylphosphate" evidence="1">
    <location>
        <position position="65"/>
    </location>
</feature>
<keyword evidence="4" id="KW-1185">Reference proteome</keyword>
<feature type="domain" description="Response regulatory" evidence="2">
    <location>
        <begin position="6"/>
        <end position="137"/>
    </location>
</feature>
<dbReference type="InterPro" id="IPR011006">
    <property type="entry name" value="CheY-like_superfamily"/>
</dbReference>
<dbReference type="SMART" id="SM00448">
    <property type="entry name" value="REC"/>
    <property type="match status" value="1"/>
</dbReference>
<name>A0A917GDL3_9FLAO</name>
<gene>
    <name evidence="3" type="ORF">GCM10010976_09310</name>
</gene>
<dbReference type="RefSeq" id="WP_188462317.1">
    <property type="nucleotide sequence ID" value="NZ_BMFQ01000001.1"/>
</dbReference>
<dbReference type="PROSITE" id="PS50110">
    <property type="entry name" value="RESPONSE_REGULATORY"/>
    <property type="match status" value="1"/>
</dbReference>
<protein>
    <submittedName>
        <fullName evidence="3">DNA-binding response regulator</fullName>
    </submittedName>
</protein>
<dbReference type="GO" id="GO:0000160">
    <property type="term" value="P:phosphorelay signal transduction system"/>
    <property type="evidence" value="ECO:0007669"/>
    <property type="project" value="InterPro"/>
</dbReference>
<dbReference type="PANTHER" id="PTHR45566:SF2">
    <property type="entry name" value="NARL SUBFAMILY"/>
    <property type="match status" value="1"/>
</dbReference>
<dbReference type="PANTHER" id="PTHR45566">
    <property type="entry name" value="HTH-TYPE TRANSCRIPTIONAL REGULATOR YHJB-RELATED"/>
    <property type="match status" value="1"/>
</dbReference>
<proteinExistence type="predicted"/>
<dbReference type="Proteomes" id="UP000625976">
    <property type="component" value="Unassembled WGS sequence"/>
</dbReference>
<sequence length="224" mass="25282">MQESIRILMTDDHPMIIEGYQNTLLATKKESQDIKIDIANNCDESIKLMNKAIALDYPYDILFMDISLPPSSDGKYTSGEDLAMHARSIMPNAKIVILTMFNETYRVNNIVKTINPEGFLIKSDLTSRELANAFQAVLANPPFYSGTVNKIIRKTISTDLVVDEVNRKILHLLSQGIKTKSLTDSIDLSMSAIEKRKKHLKELFRISDGSDETLLEEARKKGFI</sequence>
<comment type="caution">
    <text evidence="3">The sequence shown here is derived from an EMBL/GenBank/DDBJ whole genome shotgun (WGS) entry which is preliminary data.</text>
</comment>
<dbReference type="EMBL" id="BMFQ01000001">
    <property type="protein sequence ID" value="GGG39795.1"/>
    <property type="molecule type" value="Genomic_DNA"/>
</dbReference>
<keyword evidence="1" id="KW-0597">Phosphoprotein</keyword>
<evidence type="ECO:0000259" key="2">
    <source>
        <dbReference type="PROSITE" id="PS50110"/>
    </source>
</evidence>
<dbReference type="Gene3D" id="3.40.50.2300">
    <property type="match status" value="1"/>
</dbReference>
<dbReference type="InterPro" id="IPR051015">
    <property type="entry name" value="EvgA-like"/>
</dbReference>
<evidence type="ECO:0000313" key="4">
    <source>
        <dbReference type="Proteomes" id="UP000625976"/>
    </source>
</evidence>
<dbReference type="GO" id="GO:0003677">
    <property type="term" value="F:DNA binding"/>
    <property type="evidence" value="ECO:0007669"/>
    <property type="project" value="UniProtKB-KW"/>
</dbReference>
<dbReference type="InterPro" id="IPR001789">
    <property type="entry name" value="Sig_transdc_resp-reg_receiver"/>
</dbReference>
<reference evidence="3" key="2">
    <citation type="submission" date="2020-09" db="EMBL/GenBank/DDBJ databases">
        <authorList>
            <person name="Sun Q."/>
            <person name="Zhou Y."/>
        </authorList>
    </citation>
    <scope>NUCLEOTIDE SEQUENCE</scope>
    <source>
        <strain evidence="3">CGMCC 1.12751</strain>
    </source>
</reference>
<evidence type="ECO:0000256" key="1">
    <source>
        <dbReference type="PROSITE-ProRule" id="PRU00169"/>
    </source>
</evidence>
<organism evidence="3 4">
    <name type="scientific">Bizionia arctica</name>
    <dbReference type="NCBI Taxonomy" id="1495645"/>
    <lineage>
        <taxon>Bacteria</taxon>
        <taxon>Pseudomonadati</taxon>
        <taxon>Bacteroidota</taxon>
        <taxon>Flavobacteriia</taxon>
        <taxon>Flavobacteriales</taxon>
        <taxon>Flavobacteriaceae</taxon>
        <taxon>Bizionia</taxon>
    </lineage>
</organism>
<dbReference type="AlphaFoldDB" id="A0A917GDL3"/>
<dbReference type="SUPFAM" id="SSF52172">
    <property type="entry name" value="CheY-like"/>
    <property type="match status" value="1"/>
</dbReference>
<evidence type="ECO:0000313" key="3">
    <source>
        <dbReference type="EMBL" id="GGG39795.1"/>
    </source>
</evidence>
<accession>A0A917GDL3</accession>
<keyword evidence="3" id="KW-0238">DNA-binding</keyword>
<reference evidence="3" key="1">
    <citation type="journal article" date="2014" name="Int. J. Syst. Evol. Microbiol.">
        <title>Complete genome sequence of Corynebacterium casei LMG S-19264T (=DSM 44701T), isolated from a smear-ripened cheese.</title>
        <authorList>
            <consortium name="US DOE Joint Genome Institute (JGI-PGF)"/>
            <person name="Walter F."/>
            <person name="Albersmeier A."/>
            <person name="Kalinowski J."/>
            <person name="Ruckert C."/>
        </authorList>
    </citation>
    <scope>NUCLEOTIDE SEQUENCE</scope>
    <source>
        <strain evidence="3">CGMCC 1.12751</strain>
    </source>
</reference>